<organism evidence="2 3">
    <name type="scientific">Prauserella isguenensis</name>
    <dbReference type="NCBI Taxonomy" id="1470180"/>
    <lineage>
        <taxon>Bacteria</taxon>
        <taxon>Bacillati</taxon>
        <taxon>Actinomycetota</taxon>
        <taxon>Actinomycetes</taxon>
        <taxon>Pseudonocardiales</taxon>
        <taxon>Pseudonocardiaceae</taxon>
        <taxon>Prauserella</taxon>
    </lineage>
</organism>
<keyword evidence="3" id="KW-1185">Reference proteome</keyword>
<dbReference type="InterPro" id="IPR029045">
    <property type="entry name" value="ClpP/crotonase-like_dom_sf"/>
</dbReference>
<evidence type="ECO:0000313" key="2">
    <source>
        <dbReference type="EMBL" id="MBB3050784.1"/>
    </source>
</evidence>
<proteinExistence type="inferred from homology"/>
<dbReference type="GO" id="GO:0008300">
    <property type="term" value="P:isoprenoid catabolic process"/>
    <property type="evidence" value="ECO:0007669"/>
    <property type="project" value="TreeGrafter"/>
</dbReference>
<gene>
    <name evidence="2" type="ORF">FHS23_001807</name>
</gene>
<evidence type="ECO:0000256" key="1">
    <source>
        <dbReference type="ARBA" id="ARBA00005254"/>
    </source>
</evidence>
<comment type="similarity">
    <text evidence="1">Belongs to the enoyl-CoA hydratase/isomerase family.</text>
</comment>
<reference evidence="2 3" key="1">
    <citation type="submission" date="2020-08" db="EMBL/GenBank/DDBJ databases">
        <title>Genomic Encyclopedia of Type Strains, Phase III (KMG-III): the genomes of soil and plant-associated and newly described type strains.</title>
        <authorList>
            <person name="Whitman W."/>
        </authorList>
    </citation>
    <scope>NUCLEOTIDE SEQUENCE [LARGE SCALE GENOMIC DNA]</scope>
    <source>
        <strain evidence="2 3">CECT 8577</strain>
    </source>
</reference>
<comment type="caution">
    <text evidence="2">The sequence shown here is derived from an EMBL/GenBank/DDBJ whole genome shotgun (WGS) entry which is preliminary data.</text>
</comment>
<name>A0A839S0G7_9PSEU</name>
<dbReference type="PANTHER" id="PTHR42964:SF1">
    <property type="entry name" value="POLYKETIDE BIOSYNTHESIS ENOYL-COA HYDRATASE PKSH-RELATED"/>
    <property type="match status" value="1"/>
</dbReference>
<dbReference type="SUPFAM" id="SSF52096">
    <property type="entry name" value="ClpP/crotonase"/>
    <property type="match status" value="1"/>
</dbReference>
<dbReference type="InterPro" id="IPR051683">
    <property type="entry name" value="Enoyl-CoA_Hydratase/Isomerase"/>
</dbReference>
<dbReference type="InterPro" id="IPR014748">
    <property type="entry name" value="Enoyl-CoA_hydra_C"/>
</dbReference>
<dbReference type="Proteomes" id="UP000550714">
    <property type="component" value="Unassembled WGS sequence"/>
</dbReference>
<dbReference type="InterPro" id="IPR001753">
    <property type="entry name" value="Enoyl-CoA_hydra/iso"/>
</dbReference>
<dbReference type="GO" id="GO:0003824">
    <property type="term" value="F:catalytic activity"/>
    <property type="evidence" value="ECO:0007669"/>
    <property type="project" value="UniProtKB-ARBA"/>
</dbReference>
<dbReference type="AlphaFoldDB" id="A0A839S0G7"/>
<evidence type="ECO:0000313" key="3">
    <source>
        <dbReference type="Proteomes" id="UP000550714"/>
    </source>
</evidence>
<dbReference type="EMBL" id="JACHWU010000002">
    <property type="protein sequence ID" value="MBB3050784.1"/>
    <property type="molecule type" value="Genomic_DNA"/>
</dbReference>
<dbReference type="Gene3D" id="1.10.12.10">
    <property type="entry name" value="Lyase 2-enoyl-coa Hydratase, Chain A, domain 2"/>
    <property type="match status" value="1"/>
</dbReference>
<accession>A0A839S0G7</accession>
<dbReference type="Gene3D" id="3.90.226.10">
    <property type="entry name" value="2-enoyl-CoA Hydratase, Chain A, domain 1"/>
    <property type="match status" value="1"/>
</dbReference>
<dbReference type="PANTHER" id="PTHR42964">
    <property type="entry name" value="ENOYL-COA HYDRATASE"/>
    <property type="match status" value="1"/>
</dbReference>
<dbReference type="Pfam" id="PF00378">
    <property type="entry name" value="ECH_1"/>
    <property type="match status" value="1"/>
</dbReference>
<protein>
    <submittedName>
        <fullName evidence="2">Enoyl-CoA hydratase/carnithine racemase</fullName>
    </submittedName>
</protein>
<sequence length="121" mass="13181">MGRAMDWMISGRLFDASEAERAGLVHSVHEPAELLDAAYALAADLVANTAPVSVAVTRQLLYRMAALDSPEPVHEVDSRLIASIGDNPDAVEGVLSFLQKRPPQFTLGPEQDLPDFLPWSR</sequence>